<comment type="domain">
    <text evidence="10">The linker, or PAN3 interaction domain (PID), between the WD40 repeats and the pseudo-UCH domain mediates interaction with PAN3.</text>
</comment>
<dbReference type="InterPro" id="IPR028889">
    <property type="entry name" value="USP"/>
</dbReference>
<dbReference type="Pfam" id="PF20770">
    <property type="entry name" value="PAN2_N"/>
    <property type="match status" value="1"/>
</dbReference>
<dbReference type="InterPro" id="IPR013520">
    <property type="entry name" value="Ribonucl_H"/>
</dbReference>
<dbReference type="EC" id="3.1.13.4" evidence="10"/>
<sequence>MESDWKEVYRVAPLQQHAVSLPLRPTAIAFDTTSELLYVGTDEGYIQSFEGCELRKYTSFRAHTAPPLTPPTDKHVRQILTNRDGVVSISAKSVHMSKRGGPALWNVFDDRFKNLTSMAFTSRGTSEMLVGGAQVSPHITQSSMFTVNLDKGTIGAEVGAIPTDYDVNIMKRTARHIAVGSSGGDVRLLDMNSFQVVKHFEHVHSSGIMDMDTHDNYLVTCGYSFRHNSFILDPLVRVFDIRVQKSLPPISFINATFIKMHPKLSGTAIIANRQGKVDIVDVNNPGATKSFQTSHYTHTAHTAHNQGTVLTQIELSPSGDVLAMMDSDGVVQMWSAFGKRNFTEFGAPVEWPEPPTRPSIVMTDTTPLNSIGMPYFSDPLLSNWDPNMIFEVPNQPHQKIDPETIAATAGIGYAPFNKRYPRNYVASRTRANGNGGLVTAPMFLSQQGRSNSGFAPDSAPSDTNSGHGDEANGRFEVPALYRKHNIKYSKFGIDDFNFGYFNKTKYSGLETNIPNCYMNPLLQLYKYTPRLRNVALFHTATACTIEMCLLCQMGFLFDMLEKANGLNCQATNLLSTFSALPNGMYSSIGVKAPSDKNTAARHGVLDDESNTTTNSAPMMIQSLNRFLLDQTIFELKNTPQPPIASEESELPQVLLIRAVKRQQCMICHKETRPMGDTVTTDLIYPLKPPGHKSLPSFAQIVRQSIQLESTQKGWCDRCKRYQSQHTRKTITKLPDVLTFNVTSSDKNLTHARDYCSQPGWLPDEIGLSITNKMLNVWQGDDLKRVAKRNNNDQVDLRMYELVGFVAQIKEEGSKKHMVSFINVALSDENRVEGESKWHVFNDFRVDEIPKATALDFTPKWKMPLVLCFQLKHERSKIDNRWKDLLDTSLLYNDSLYLGETRQEEQTILLNRESEVPKAGTLVALDAEFVELHKEESEIKADGTKEIITPGRQGLARVSVLRGAGELEGVPFIDDYIAIKVPVVDYLTAYSGIHPGDLDPHTSRRALVSLKVAYKRMWILLNLGCTFVGHGLLKDFRIINIHIPKDQVIDTVNLYALRATSRKLSLRFLAWVVLSDLIQTETHDSIEDANTALRLYKKYLEFEEAGVFEQMMQRIFNEGIRYNYKPPTPPNAPIKDVERLQLAESGVPRSEGSTPQPMGAVEK</sequence>
<feature type="binding site" evidence="10">
    <location>
        <position position="1087"/>
    </location>
    <ligand>
        <name>a divalent metal cation</name>
        <dbReference type="ChEBI" id="CHEBI:60240"/>
        <note>catalytic</note>
    </ligand>
</feature>
<feature type="binding site" evidence="10">
    <location>
        <position position="927"/>
    </location>
    <ligand>
        <name>a divalent metal cation</name>
        <dbReference type="ChEBI" id="CHEBI:60240"/>
        <note>catalytic</note>
    </ligand>
</feature>
<dbReference type="InterPro" id="IPR030843">
    <property type="entry name" value="PAN2"/>
</dbReference>
<dbReference type="Gene3D" id="2.130.10.10">
    <property type="entry name" value="YVTN repeat-like/Quinoprotein amine dehydrogenase"/>
    <property type="match status" value="1"/>
</dbReference>
<dbReference type="GO" id="GO:0003676">
    <property type="term" value="F:nucleic acid binding"/>
    <property type="evidence" value="ECO:0007669"/>
    <property type="project" value="InterPro"/>
</dbReference>
<evidence type="ECO:0000256" key="7">
    <source>
        <dbReference type="ARBA" id="ARBA00022723"/>
    </source>
</evidence>
<evidence type="ECO:0000256" key="6">
    <source>
        <dbReference type="ARBA" id="ARBA00022722"/>
    </source>
</evidence>
<dbReference type="EMBL" id="HF935629">
    <property type="protein sequence ID" value="CCX31691.1"/>
    <property type="molecule type" value="Genomic_DNA"/>
</dbReference>
<dbReference type="eggNOG" id="KOG1275">
    <property type="taxonomic scope" value="Eukaryota"/>
</dbReference>
<gene>
    <name evidence="10" type="primary">PAN2</name>
    <name evidence="13" type="ORF">PCON_11214</name>
</gene>
<keyword evidence="9 10" id="KW-0269">Exonuclease</keyword>
<feature type="region of interest" description="Disordered" evidence="11">
    <location>
        <begin position="449"/>
        <end position="471"/>
    </location>
</feature>
<evidence type="ECO:0000256" key="5">
    <source>
        <dbReference type="ARBA" id="ARBA00022664"/>
    </source>
</evidence>
<reference evidence="13 14" key="1">
    <citation type="journal article" date="2013" name="PLoS Genet.">
        <title>The genome and development-dependent transcriptomes of Pyronema confluens: a window into fungal evolution.</title>
        <authorList>
            <person name="Traeger S."/>
            <person name="Altegoer F."/>
            <person name="Freitag M."/>
            <person name="Gabaldon T."/>
            <person name="Kempken F."/>
            <person name="Kumar A."/>
            <person name="Marcet-Houben M."/>
            <person name="Poggeler S."/>
            <person name="Stajich J.E."/>
            <person name="Nowrousian M."/>
        </authorList>
    </citation>
    <scope>NUCLEOTIDE SEQUENCE [LARGE SCALE GENOMIC DNA]</scope>
    <source>
        <strain evidence="14">CBS 100304</strain>
        <tissue evidence="13">Vegetative mycelium</tissue>
    </source>
</reference>
<dbReference type="Pfam" id="PF13423">
    <property type="entry name" value="UCH_1"/>
    <property type="match status" value="1"/>
</dbReference>
<dbReference type="InterPro" id="IPR050785">
    <property type="entry name" value="PAN2-PAN3_catalytic_subunit"/>
</dbReference>
<dbReference type="GO" id="GO:0046872">
    <property type="term" value="F:metal ion binding"/>
    <property type="evidence" value="ECO:0007669"/>
    <property type="project" value="UniProtKB-KW"/>
</dbReference>
<dbReference type="InterPro" id="IPR028881">
    <property type="entry name" value="PAN2_UCH_dom"/>
</dbReference>
<evidence type="ECO:0000256" key="10">
    <source>
        <dbReference type="HAMAP-Rule" id="MF_03182"/>
    </source>
</evidence>
<dbReference type="SMART" id="SM00479">
    <property type="entry name" value="EXOIII"/>
    <property type="match status" value="1"/>
</dbReference>
<comment type="domain">
    <text evidence="10">Contains a pseudo-UCH domain. This ubiquitin C-terminal hydrolase (UCH)-like or ubiquitin specific protease (USP)-like domain is predicted to be catalytically inactive because it lacks the active site catalytic triad characteristic of thiol proteases, with residues at the equivalent structural positions that are incompatible with catalysis, and it cannot bind ubiquitin. It functions as a structural scaffold for intra- and intermolecular interactions in the complex.</text>
</comment>
<feature type="binding site" evidence="10">
    <location>
        <position position="1034"/>
    </location>
    <ligand>
        <name>a divalent metal cation</name>
        <dbReference type="ChEBI" id="CHEBI:60240"/>
        <note>catalytic</note>
    </ligand>
</feature>
<comment type="subunit">
    <text evidence="10">Forms a heterotrimer with an asymmetric homodimer of the regulatory subunit PAN3 to form the poly(A)-nuclease (PAN) deadenylation complex.</text>
</comment>
<feature type="binding site" evidence="10">
    <location>
        <position position="925"/>
    </location>
    <ligand>
        <name>a divalent metal cation</name>
        <dbReference type="ChEBI" id="CHEBI:60240"/>
        <note>catalytic</note>
    </ligand>
</feature>
<dbReference type="GO" id="GO:0000932">
    <property type="term" value="C:P-body"/>
    <property type="evidence" value="ECO:0007669"/>
    <property type="project" value="TreeGrafter"/>
</dbReference>
<dbReference type="PANTHER" id="PTHR15728:SF0">
    <property type="entry name" value="PAN2-PAN3 DEADENYLATION COMPLEX CATALYTIC SUBUNIT PAN2"/>
    <property type="match status" value="1"/>
</dbReference>
<evidence type="ECO:0000256" key="3">
    <source>
        <dbReference type="ARBA" id="ARBA00022490"/>
    </source>
</evidence>
<evidence type="ECO:0000256" key="2">
    <source>
        <dbReference type="ARBA" id="ARBA00004496"/>
    </source>
</evidence>
<dbReference type="GO" id="GO:0006397">
    <property type="term" value="P:mRNA processing"/>
    <property type="evidence" value="ECO:0007669"/>
    <property type="project" value="UniProtKB-KW"/>
</dbReference>
<keyword evidence="6 10" id="KW-0540">Nuclease</keyword>
<organism evidence="13 14">
    <name type="scientific">Pyronema omphalodes (strain CBS 100304)</name>
    <name type="common">Pyronema confluens</name>
    <dbReference type="NCBI Taxonomy" id="1076935"/>
    <lineage>
        <taxon>Eukaryota</taxon>
        <taxon>Fungi</taxon>
        <taxon>Dikarya</taxon>
        <taxon>Ascomycota</taxon>
        <taxon>Pezizomycotina</taxon>
        <taxon>Pezizomycetes</taxon>
        <taxon>Pezizales</taxon>
        <taxon>Pyronemataceae</taxon>
        <taxon>Pyronema</taxon>
    </lineage>
</organism>
<feature type="region of interest" description="Disordered" evidence="11">
    <location>
        <begin position="1126"/>
        <end position="1162"/>
    </location>
</feature>
<dbReference type="Proteomes" id="UP000018144">
    <property type="component" value="Unassembled WGS sequence"/>
</dbReference>
<keyword evidence="7 10" id="KW-0479">Metal-binding</keyword>
<dbReference type="GO" id="GO:0000289">
    <property type="term" value="P:nuclear-transcribed mRNA poly(A) tail shortening"/>
    <property type="evidence" value="ECO:0007669"/>
    <property type="project" value="UniProtKB-UniRule"/>
</dbReference>
<keyword evidence="4" id="KW-0853">WD repeat</keyword>
<keyword evidence="5 10" id="KW-0507">mRNA processing</keyword>
<dbReference type="Pfam" id="PF00929">
    <property type="entry name" value="RNase_T"/>
    <property type="match status" value="1"/>
</dbReference>
<dbReference type="GO" id="GO:0031251">
    <property type="term" value="C:PAN complex"/>
    <property type="evidence" value="ECO:0007669"/>
    <property type="project" value="UniProtKB-UniRule"/>
</dbReference>
<keyword evidence="14" id="KW-1185">Reference proteome</keyword>
<dbReference type="FunFam" id="3.30.420.10:FF:000028">
    <property type="entry name" value="PAN2-PAN3 deadenylation complex catalytic subunit PAN2"/>
    <property type="match status" value="1"/>
</dbReference>
<dbReference type="HAMAP" id="MF_03182">
    <property type="entry name" value="PAN2"/>
    <property type="match status" value="1"/>
</dbReference>
<comment type="similarity">
    <text evidence="10">Belongs to the peptidase C19 family. PAN2 subfamily.</text>
</comment>
<dbReference type="SUPFAM" id="SSF50978">
    <property type="entry name" value="WD40 repeat-like"/>
    <property type="match status" value="1"/>
</dbReference>
<accession>U4LUI6</accession>
<evidence type="ECO:0000313" key="14">
    <source>
        <dbReference type="Proteomes" id="UP000018144"/>
    </source>
</evidence>
<dbReference type="Gene3D" id="3.90.70.10">
    <property type="entry name" value="Cysteine proteinases"/>
    <property type="match status" value="1"/>
</dbReference>
<comment type="subcellular location">
    <subcellularLocation>
        <location evidence="2 10">Cytoplasm</location>
    </subcellularLocation>
</comment>
<dbReference type="Gene3D" id="3.30.420.10">
    <property type="entry name" value="Ribonuclease H-like superfamily/Ribonuclease H"/>
    <property type="match status" value="1"/>
</dbReference>
<evidence type="ECO:0000313" key="13">
    <source>
        <dbReference type="EMBL" id="CCX31691.1"/>
    </source>
</evidence>
<dbReference type="InterPro" id="IPR036397">
    <property type="entry name" value="RNaseH_sf"/>
</dbReference>
<name>U4LUI6_PYROM</name>
<protein>
    <recommendedName>
        <fullName evidence="10">PAN2-PAN3 deadenylation complex catalytic subunit PAN2</fullName>
        <ecNumber evidence="10">3.1.13.4</ecNumber>
    </recommendedName>
    <alternativeName>
        <fullName evidence="10">PAB1P-dependent poly(A)-specific ribonuclease</fullName>
    </alternativeName>
    <alternativeName>
        <fullName evidence="10">Poly(A)-nuclease deadenylation complex subunit 2</fullName>
        <shortName evidence="10">PAN deadenylation complex subunit 2</shortName>
    </alternativeName>
</protein>
<dbReference type="InterPro" id="IPR036322">
    <property type="entry name" value="WD40_repeat_dom_sf"/>
</dbReference>
<evidence type="ECO:0000256" key="4">
    <source>
        <dbReference type="ARBA" id="ARBA00022574"/>
    </source>
</evidence>
<proteinExistence type="inferred from homology"/>
<evidence type="ECO:0000259" key="12">
    <source>
        <dbReference type="PROSITE" id="PS50235"/>
    </source>
</evidence>
<comment type="activity regulation">
    <text evidence="10">Positively regulated by the regulatory subunit PAN3.</text>
</comment>
<evidence type="ECO:0000256" key="1">
    <source>
        <dbReference type="ARBA" id="ARBA00001663"/>
    </source>
</evidence>
<comment type="caution">
    <text evidence="10">Lacks conserved residue(s) required for the propagation of feature annotation.</text>
</comment>
<feature type="domain" description="USP" evidence="12">
    <location>
        <begin position="507"/>
        <end position="871"/>
    </location>
</feature>
<comment type="cofactor">
    <cofactor evidence="10">
        <name>a divalent metal cation</name>
        <dbReference type="ChEBI" id="CHEBI:60240"/>
    </cofactor>
    <text evidence="10">Binds 2 metal cations per subunit in the catalytic exonuclease domain.</text>
</comment>
<dbReference type="OrthoDB" id="16516at2759"/>
<comment type="function">
    <text evidence="10">Catalytic subunit of the poly(A)-nuclease (PAN) deadenylation complex, one of two cytoplasmic mRNA deadenylases involved in mRNA turnover. PAN specifically shortens poly(A) tails of RNA and the activity is stimulated by poly(A)-binding protein PAB1. PAN deadenylation is followed by rapid degradation of the shortened mRNA tails by the CCR4-NOT complex. Deadenylated mRNAs are then degraded by two alternative mechanisms, namely exosome-mediated 3'-5' exonucleolytic degradation, or deadenlyation-dependent mRNA decaping and subsequent 5'-3' exonucleolytic degradation by XRN1. May also be involved in post-transcriptional maturation of mRNA poly(A) tails.</text>
</comment>
<dbReference type="InterPro" id="IPR038765">
    <property type="entry name" value="Papain-like_cys_pep_sf"/>
</dbReference>
<evidence type="ECO:0000256" key="9">
    <source>
        <dbReference type="ARBA" id="ARBA00022839"/>
    </source>
</evidence>
<dbReference type="CDD" id="cd06143">
    <property type="entry name" value="PAN2_exo"/>
    <property type="match status" value="1"/>
</dbReference>
<dbReference type="SUPFAM" id="SSF53098">
    <property type="entry name" value="Ribonuclease H-like"/>
    <property type="match status" value="1"/>
</dbReference>
<dbReference type="SUPFAM" id="SSF54001">
    <property type="entry name" value="Cysteine proteinases"/>
    <property type="match status" value="1"/>
</dbReference>
<evidence type="ECO:0000256" key="8">
    <source>
        <dbReference type="ARBA" id="ARBA00022801"/>
    </source>
</evidence>
<keyword evidence="3 10" id="KW-0963">Cytoplasm</keyword>
<dbReference type="STRING" id="1076935.U4LUI6"/>
<dbReference type="AlphaFoldDB" id="U4LUI6"/>
<dbReference type="PROSITE" id="PS50235">
    <property type="entry name" value="USP_3"/>
    <property type="match status" value="1"/>
</dbReference>
<dbReference type="InterPro" id="IPR012337">
    <property type="entry name" value="RNaseH-like_sf"/>
</dbReference>
<dbReference type="InterPro" id="IPR048841">
    <property type="entry name" value="PAN2_N"/>
</dbReference>
<evidence type="ECO:0000256" key="11">
    <source>
        <dbReference type="SAM" id="MobiDB-lite"/>
    </source>
</evidence>
<dbReference type="GO" id="GO:0004535">
    <property type="term" value="F:poly(A)-specific ribonuclease activity"/>
    <property type="evidence" value="ECO:0007669"/>
    <property type="project" value="UniProtKB-UniRule"/>
</dbReference>
<dbReference type="PANTHER" id="PTHR15728">
    <property type="entry name" value="DEADENYLATION COMPLEX CATALYTIC SUBUNIT PAN2"/>
    <property type="match status" value="1"/>
</dbReference>
<keyword evidence="8 10" id="KW-0378">Hydrolase</keyword>
<dbReference type="OMA" id="TQELLWT"/>
<comment type="catalytic activity">
    <reaction evidence="1 10">
        <text>Exonucleolytic cleavage of poly(A) to 5'-AMP.</text>
        <dbReference type="EC" id="3.1.13.4"/>
    </reaction>
</comment>
<dbReference type="InterPro" id="IPR015943">
    <property type="entry name" value="WD40/YVTN_repeat-like_dom_sf"/>
</dbReference>